<dbReference type="RefSeq" id="WP_105472920.1">
    <property type="nucleotide sequence ID" value="NZ_PVEO01000002.1"/>
</dbReference>
<protein>
    <submittedName>
        <fullName evidence="1">Bacillithiol system protein YtxJ</fullName>
    </submittedName>
</protein>
<gene>
    <name evidence="1" type="ORF">CLV33_102225</name>
</gene>
<evidence type="ECO:0000313" key="1">
    <source>
        <dbReference type="EMBL" id="PQV50364.1"/>
    </source>
</evidence>
<dbReference type="InterPro" id="IPR022551">
    <property type="entry name" value="BrxC"/>
</dbReference>
<dbReference type="Pfam" id="PF11009">
    <property type="entry name" value="BrxC"/>
    <property type="match status" value="1"/>
</dbReference>
<accession>A0A362X4Y5</accession>
<evidence type="ECO:0000313" key="2">
    <source>
        <dbReference type="Proteomes" id="UP000251545"/>
    </source>
</evidence>
<sequence>MGLLNKLFGGEKVEKDEKVLPWIPLNDLAQIDYIKKKSSIKTQVIFKHSTRCGISSMVQRQFINDYNFSEKELDLYYLDILSYRNISNEVGYAFQLVHESPQLLVIKNGELVTHASHGQINQVDLNRLV</sequence>
<dbReference type="EMBL" id="PVEO01000002">
    <property type="protein sequence ID" value="PQV50364.1"/>
    <property type="molecule type" value="Genomic_DNA"/>
</dbReference>
<dbReference type="Gene3D" id="3.40.30.10">
    <property type="entry name" value="Glutaredoxin"/>
    <property type="match status" value="1"/>
</dbReference>
<dbReference type="Proteomes" id="UP000251545">
    <property type="component" value="Unassembled WGS sequence"/>
</dbReference>
<proteinExistence type="predicted"/>
<organism evidence="1 2">
    <name type="scientific">Jejuia pallidilutea</name>
    <dbReference type="NCBI Taxonomy" id="504487"/>
    <lineage>
        <taxon>Bacteria</taxon>
        <taxon>Pseudomonadati</taxon>
        <taxon>Bacteroidota</taxon>
        <taxon>Flavobacteriia</taxon>
        <taxon>Flavobacteriales</taxon>
        <taxon>Flavobacteriaceae</taxon>
        <taxon>Jejuia</taxon>
    </lineage>
</organism>
<dbReference type="AlphaFoldDB" id="A0A362X4Y5"/>
<reference evidence="1 2" key="1">
    <citation type="submission" date="2018-02" db="EMBL/GenBank/DDBJ databases">
        <title>Genomic Encyclopedia of Archaeal and Bacterial Type Strains, Phase II (KMG-II): from individual species to whole genera.</title>
        <authorList>
            <person name="Goeker M."/>
        </authorList>
    </citation>
    <scope>NUCLEOTIDE SEQUENCE [LARGE SCALE GENOMIC DNA]</scope>
    <source>
        <strain evidence="1 2">DSM 21165</strain>
    </source>
</reference>
<dbReference type="NCBIfam" id="TIGR04019">
    <property type="entry name" value="B_thiol_YtxJ"/>
    <property type="match status" value="1"/>
</dbReference>
<name>A0A362X4Y5_9FLAO</name>
<comment type="caution">
    <text evidence="1">The sequence shown here is derived from an EMBL/GenBank/DDBJ whole genome shotgun (WGS) entry which is preliminary data.</text>
</comment>